<sequence length="322" mass="34220">MTQKYGPKTTADEVLSGIDLKGKRFLITGASSGIGRETARSLLSHGASVVGAVRNLAKAEPATASVRDAASQGGGSLELIELDLASLQSVRACADKLLADGQPFDAIIANAGVMATPFGRTIDGFEVQFGTNHLGHFALIDQIEPLLADNGRLVVLSSLAHRGADIDLDDPNFEQQAYDPWVAYSRSKTANSLFAVEFDRRHRDRGIRAASVMPGNSLTDLPRHFSPEDLQGLLQTVDAARTEAGLPPKELKEIPQAAATSVWAAVVANKDEIGGHYLEDCAIAPINDAPNPFADGVRSYALDTHKAKQLWAKSEELIGAAS</sequence>
<dbReference type="InterPro" id="IPR002347">
    <property type="entry name" value="SDR_fam"/>
</dbReference>
<evidence type="ECO:0000256" key="2">
    <source>
        <dbReference type="ARBA" id="ARBA00023002"/>
    </source>
</evidence>
<keyword evidence="2" id="KW-0560">Oxidoreductase</keyword>
<protein>
    <recommendedName>
        <fullName evidence="3">Probable oxidoreductase</fullName>
    </recommendedName>
</protein>
<keyword evidence="5" id="KW-1185">Reference proteome</keyword>
<dbReference type="RefSeq" id="WP_127024808.1">
    <property type="nucleotide sequence ID" value="NZ_JAVKZF010000001.1"/>
</dbReference>
<evidence type="ECO:0000313" key="5">
    <source>
        <dbReference type="Proteomes" id="UP000282574"/>
    </source>
</evidence>
<evidence type="ECO:0000256" key="1">
    <source>
        <dbReference type="ARBA" id="ARBA00006484"/>
    </source>
</evidence>
<dbReference type="Gene3D" id="3.40.50.720">
    <property type="entry name" value="NAD(P)-binding Rossmann-like Domain"/>
    <property type="match status" value="1"/>
</dbReference>
<dbReference type="SUPFAM" id="SSF51735">
    <property type="entry name" value="NAD(P)-binding Rossmann-fold domains"/>
    <property type="match status" value="1"/>
</dbReference>
<dbReference type="Pfam" id="PF00106">
    <property type="entry name" value="adh_short"/>
    <property type="match status" value="1"/>
</dbReference>
<accession>A0AB37UAK4</accession>
<dbReference type="Proteomes" id="UP000282574">
    <property type="component" value="Unassembled WGS sequence"/>
</dbReference>
<proteinExistence type="inferred from homology"/>
<dbReference type="GO" id="GO:0016491">
    <property type="term" value="F:oxidoreductase activity"/>
    <property type="evidence" value="ECO:0007669"/>
    <property type="project" value="UniProtKB-KW"/>
</dbReference>
<reference evidence="4 5" key="1">
    <citation type="journal article" date="2019" name="Genome Biol. Evol.">
        <title>Day and night: Metabolic profiles and evolutionary relationships of six axenic non-marine cyanobacteria.</title>
        <authorList>
            <person name="Will S.E."/>
            <person name="Henke P."/>
            <person name="Boedeker C."/>
            <person name="Huang S."/>
            <person name="Brinkmann H."/>
            <person name="Rohde M."/>
            <person name="Jarek M."/>
            <person name="Friedl T."/>
            <person name="Seufert S."/>
            <person name="Schumacher M."/>
            <person name="Overmann J."/>
            <person name="Neumann-Schaal M."/>
            <person name="Petersen J."/>
        </authorList>
    </citation>
    <scope>NUCLEOTIDE SEQUENCE [LARGE SCALE GENOMIC DNA]</scope>
    <source>
        <strain evidence="4 5">SAG 39.79</strain>
    </source>
</reference>
<dbReference type="FunFam" id="3.40.50.720:FF:000594">
    <property type="entry name" value="Short-chain oxidoreductase"/>
    <property type="match status" value="1"/>
</dbReference>
<gene>
    <name evidence="4" type="ORF">DSM107010_61030</name>
</gene>
<dbReference type="PANTHER" id="PTHR24320:SF272">
    <property type="entry name" value="NAD(P)-BINDING ROSSMANN-FOLD SUPERFAMILY PROTEIN"/>
    <property type="match status" value="1"/>
</dbReference>
<evidence type="ECO:0000256" key="3">
    <source>
        <dbReference type="ARBA" id="ARBA00071493"/>
    </source>
</evidence>
<dbReference type="EMBL" id="RSCK01000101">
    <property type="protein sequence ID" value="RUT03302.1"/>
    <property type="molecule type" value="Genomic_DNA"/>
</dbReference>
<dbReference type="AlphaFoldDB" id="A0AB37UAK4"/>
<organism evidence="4 5">
    <name type="scientific">Chroococcidiopsis cubana SAG 39.79</name>
    <dbReference type="NCBI Taxonomy" id="388085"/>
    <lineage>
        <taxon>Bacteria</taxon>
        <taxon>Bacillati</taxon>
        <taxon>Cyanobacteriota</taxon>
        <taxon>Cyanophyceae</taxon>
        <taxon>Chroococcidiopsidales</taxon>
        <taxon>Chroococcidiopsidaceae</taxon>
        <taxon>Chroococcidiopsis</taxon>
    </lineage>
</organism>
<dbReference type="InterPro" id="IPR036291">
    <property type="entry name" value="NAD(P)-bd_dom_sf"/>
</dbReference>
<evidence type="ECO:0000313" key="4">
    <source>
        <dbReference type="EMBL" id="RUT03302.1"/>
    </source>
</evidence>
<dbReference type="PRINTS" id="PR00081">
    <property type="entry name" value="GDHRDH"/>
</dbReference>
<comment type="caution">
    <text evidence="4">The sequence shown here is derived from an EMBL/GenBank/DDBJ whole genome shotgun (WGS) entry which is preliminary data.</text>
</comment>
<comment type="similarity">
    <text evidence="1">Belongs to the short-chain dehydrogenases/reductases (SDR) family.</text>
</comment>
<name>A0AB37UAK4_9CYAN</name>
<dbReference type="PANTHER" id="PTHR24320">
    <property type="entry name" value="RETINOL DEHYDROGENASE"/>
    <property type="match status" value="1"/>
</dbReference>